<keyword evidence="6 8" id="KW-1133">Transmembrane helix</keyword>
<feature type="transmembrane region" description="Helical" evidence="8">
    <location>
        <begin position="144"/>
        <end position="164"/>
    </location>
</feature>
<keyword evidence="7 8" id="KW-0472">Membrane</keyword>
<keyword evidence="4 11" id="KW-0808">Transferase</keyword>
<evidence type="ECO:0000256" key="3">
    <source>
        <dbReference type="ARBA" id="ARBA00022676"/>
    </source>
</evidence>
<comment type="subcellular location">
    <subcellularLocation>
        <location evidence="1">Cell membrane</location>
        <topology evidence="1">Multi-pass membrane protein</topology>
    </subcellularLocation>
</comment>
<feature type="transmembrane region" description="Helical" evidence="8">
    <location>
        <begin position="410"/>
        <end position="431"/>
    </location>
</feature>
<keyword evidence="3" id="KW-0328">Glycosyltransferase</keyword>
<feature type="domain" description="Aminoarabinose transferase C-terminal" evidence="10">
    <location>
        <begin position="501"/>
        <end position="585"/>
    </location>
</feature>
<dbReference type="AlphaFoldDB" id="F2NFY4"/>
<dbReference type="GO" id="GO:0000030">
    <property type="term" value="F:mannosyltransferase activity"/>
    <property type="evidence" value="ECO:0007669"/>
    <property type="project" value="InterPro"/>
</dbReference>
<dbReference type="GO" id="GO:0016763">
    <property type="term" value="F:pentosyltransferase activity"/>
    <property type="evidence" value="ECO:0007669"/>
    <property type="project" value="TreeGrafter"/>
</dbReference>
<protein>
    <submittedName>
        <fullName evidence="11">Glycosyl transferase family 39</fullName>
    </submittedName>
</protein>
<feature type="transmembrane region" description="Helical" evidence="8">
    <location>
        <begin position="67"/>
        <end position="87"/>
    </location>
</feature>
<dbReference type="Pfam" id="PF13231">
    <property type="entry name" value="PMT_2"/>
    <property type="match status" value="1"/>
</dbReference>
<dbReference type="InterPro" id="IPR050297">
    <property type="entry name" value="LipidA_mod_glycosyltrf_83"/>
</dbReference>
<feature type="transmembrane region" description="Helical" evidence="8">
    <location>
        <begin position="265"/>
        <end position="285"/>
    </location>
</feature>
<feature type="transmembrane region" description="Helical" evidence="8">
    <location>
        <begin position="472"/>
        <end position="488"/>
    </location>
</feature>
<organism evidence="11 12">
    <name type="scientific">Desulfobacca acetoxidans (strain ATCC 700848 / DSM 11109 / ASRB2)</name>
    <dbReference type="NCBI Taxonomy" id="880072"/>
    <lineage>
        <taxon>Bacteria</taxon>
        <taxon>Pseudomonadati</taxon>
        <taxon>Thermodesulfobacteriota</taxon>
        <taxon>Desulfobaccia</taxon>
        <taxon>Desulfobaccales</taxon>
        <taxon>Desulfobaccaceae</taxon>
        <taxon>Desulfobacca</taxon>
    </lineage>
</organism>
<evidence type="ECO:0000256" key="1">
    <source>
        <dbReference type="ARBA" id="ARBA00004651"/>
    </source>
</evidence>
<evidence type="ECO:0000256" key="2">
    <source>
        <dbReference type="ARBA" id="ARBA00022475"/>
    </source>
</evidence>
<dbReference type="InterPro" id="IPR038731">
    <property type="entry name" value="RgtA/B/C-like"/>
</dbReference>
<gene>
    <name evidence="11" type="ordered locus">Desac_0511</name>
</gene>
<keyword evidence="12" id="KW-1185">Reference proteome</keyword>
<dbReference type="GO" id="GO:0006493">
    <property type="term" value="P:protein O-linked glycosylation"/>
    <property type="evidence" value="ECO:0007669"/>
    <property type="project" value="InterPro"/>
</dbReference>
<feature type="transmembrane region" description="Helical" evidence="8">
    <location>
        <begin position="438"/>
        <end position="460"/>
    </location>
</feature>
<feature type="transmembrane region" description="Helical" evidence="8">
    <location>
        <begin position="377"/>
        <end position="395"/>
    </location>
</feature>
<dbReference type="OrthoDB" id="9815691at2"/>
<feature type="transmembrane region" description="Helical" evidence="8">
    <location>
        <begin position="227"/>
        <end position="253"/>
    </location>
</feature>
<evidence type="ECO:0000256" key="5">
    <source>
        <dbReference type="ARBA" id="ARBA00022692"/>
    </source>
</evidence>
<feature type="transmembrane region" description="Helical" evidence="8">
    <location>
        <begin position="351"/>
        <end position="370"/>
    </location>
</feature>
<feature type="transmembrane region" description="Helical" evidence="8">
    <location>
        <begin position="316"/>
        <end position="339"/>
    </location>
</feature>
<evidence type="ECO:0000256" key="7">
    <source>
        <dbReference type="ARBA" id="ARBA00023136"/>
    </source>
</evidence>
<evidence type="ECO:0000256" key="8">
    <source>
        <dbReference type="SAM" id="Phobius"/>
    </source>
</evidence>
<dbReference type="InterPro" id="IPR040845">
    <property type="entry name" value="Arnt_C"/>
</dbReference>
<dbReference type="HOGENOM" id="CLU_019200_0_0_7"/>
<dbReference type="PANTHER" id="PTHR33908">
    <property type="entry name" value="MANNOSYLTRANSFERASE YKCB-RELATED"/>
    <property type="match status" value="1"/>
</dbReference>
<dbReference type="EMBL" id="CP002629">
    <property type="protein sequence ID" value="AEB08397.1"/>
    <property type="molecule type" value="Genomic_DNA"/>
</dbReference>
<reference evidence="12" key="2">
    <citation type="submission" date="2011-03" db="EMBL/GenBank/DDBJ databases">
        <title>The complete genome of Desulfobacca acetoxidans DSM 11109.</title>
        <authorList>
            <consortium name="US DOE Joint Genome Institute (JGI-PGF)"/>
            <person name="Lucas S."/>
            <person name="Copeland A."/>
            <person name="Lapidus A."/>
            <person name="Bruce D."/>
            <person name="Goodwin L."/>
            <person name="Pitluck S."/>
            <person name="Peters L."/>
            <person name="Kyrpides N."/>
            <person name="Mavromatis K."/>
            <person name="Ivanova N."/>
            <person name="Ovchinnikova G."/>
            <person name="Teshima H."/>
            <person name="Detter J.C."/>
            <person name="Han C."/>
            <person name="Land M."/>
            <person name="Hauser L."/>
            <person name="Markowitz V."/>
            <person name="Cheng J.-F."/>
            <person name="Hugenholtz P."/>
            <person name="Woyke T."/>
            <person name="Wu D."/>
            <person name="Spring S."/>
            <person name="Schueler E."/>
            <person name="Brambilla E."/>
            <person name="Klenk H.-P."/>
            <person name="Eisen J.A."/>
        </authorList>
    </citation>
    <scope>NUCLEOTIDE SEQUENCE [LARGE SCALE GENOMIC DNA]</scope>
    <source>
        <strain evidence="12">ATCC 700848 / DSM 11109 / ASRB2</strain>
    </source>
</reference>
<dbReference type="GO" id="GO:0010041">
    <property type="term" value="P:response to iron(III) ion"/>
    <property type="evidence" value="ECO:0007669"/>
    <property type="project" value="TreeGrafter"/>
</dbReference>
<feature type="transmembrane region" description="Helical" evidence="8">
    <location>
        <begin position="171"/>
        <end position="190"/>
    </location>
</feature>
<dbReference type="GO" id="GO:0005886">
    <property type="term" value="C:plasma membrane"/>
    <property type="evidence" value="ECO:0007669"/>
    <property type="project" value="UniProtKB-SubCell"/>
</dbReference>
<sequence length="606" mass="68523">MLPRPAYQPAFIFLGPQLNENTQAFETSPLLTGMVYSTLKFFFEYLSRKPKHQSPMTNSPSLIRQLLQSHLFGLGLLTLLFFFRLGVPGLMDPDEGRYAEIAREMLVTGDLITPQLNFLPYLEKPPLVYWLTSLCLSWGGLNEWAARTIPALSAVGGLAAVYWLTARIWDTSTAVISAAVTATSLGYLILGRILTLDMTLTCFMTWGIVLGYLAIRDKVRRYLPWAYGCLGLAVLSKGPVAVILPGLIFLAWLLSQKQWRGIVQLWHPGGMLIFLALVLPWYILVSLKNPEFISYFFLQENLQRFLTPRIHAGQPVYYYLGVLLVGCLPWTFLLPWAWLTQSGERAPEHFFADRMFLVCWFGVIVIFFSLSRAKLPSYVLPALPPAAIMLGRALASSNPDPDGSAWRLTLWLWFGLAVLLIVLLAGLPPLLPKAWDKIAYLAPLLWLFTLTLAATPTLLLLKPFSPRGRCRLLLAAALVLNVILMMGSERLSEIRSPRQAAQVINSHMPPEGILLGYQLYSQGLSFYTGQPFYLYKIRGELDFGIRQSPHNPYYLNTEAELSELLHRRHRFFLLISPEELPTFQAVYSKPLRILTPWKKYLLAVSP</sequence>
<evidence type="ECO:0000256" key="6">
    <source>
        <dbReference type="ARBA" id="ARBA00022989"/>
    </source>
</evidence>
<dbReference type="Proteomes" id="UP000000483">
    <property type="component" value="Chromosome"/>
</dbReference>
<evidence type="ECO:0000313" key="11">
    <source>
        <dbReference type="EMBL" id="AEB08397.1"/>
    </source>
</evidence>
<proteinExistence type="predicted"/>
<dbReference type="STRING" id="880072.Desac_0511"/>
<evidence type="ECO:0000259" key="9">
    <source>
        <dbReference type="Pfam" id="PF13231"/>
    </source>
</evidence>
<evidence type="ECO:0000256" key="4">
    <source>
        <dbReference type="ARBA" id="ARBA00022679"/>
    </source>
</evidence>
<dbReference type="PANTHER" id="PTHR33908:SF3">
    <property type="entry name" value="UNDECAPRENYL PHOSPHATE-ALPHA-4-AMINO-4-DEOXY-L-ARABINOSE ARABINOSYL TRANSFERASE"/>
    <property type="match status" value="1"/>
</dbReference>
<keyword evidence="5 8" id="KW-0812">Transmembrane</keyword>
<feature type="transmembrane region" description="Helical" evidence="8">
    <location>
        <begin position="196"/>
        <end position="215"/>
    </location>
</feature>
<dbReference type="Pfam" id="PF18583">
    <property type="entry name" value="Arnt_C"/>
    <property type="match status" value="1"/>
</dbReference>
<name>F2NFY4_DESAR</name>
<evidence type="ECO:0000313" key="12">
    <source>
        <dbReference type="Proteomes" id="UP000000483"/>
    </source>
</evidence>
<evidence type="ECO:0000259" key="10">
    <source>
        <dbReference type="Pfam" id="PF18583"/>
    </source>
</evidence>
<feature type="domain" description="Glycosyltransferase RgtA/B/C/D-like" evidence="9">
    <location>
        <begin position="124"/>
        <end position="283"/>
    </location>
</feature>
<accession>F2NFY4</accession>
<dbReference type="GO" id="GO:0009103">
    <property type="term" value="P:lipopolysaccharide biosynthetic process"/>
    <property type="evidence" value="ECO:0007669"/>
    <property type="project" value="UniProtKB-ARBA"/>
</dbReference>
<keyword evidence="2" id="KW-1003">Cell membrane</keyword>
<reference evidence="11 12" key="1">
    <citation type="journal article" date="2011" name="Stand. Genomic Sci.">
        <title>Complete genome sequence of the acetate-degrading sulfate reducer Desulfobacca acetoxidans type strain (ASRB2).</title>
        <authorList>
            <person name="Goker M."/>
            <person name="Teshima H."/>
            <person name="Lapidus A."/>
            <person name="Nolan M."/>
            <person name="Lucas S."/>
            <person name="Hammon N."/>
            <person name="Deshpande S."/>
            <person name="Cheng J.F."/>
            <person name="Tapia R."/>
            <person name="Han C."/>
            <person name="Goodwin L."/>
            <person name="Pitluck S."/>
            <person name="Huntemann M."/>
            <person name="Liolios K."/>
            <person name="Ivanova N."/>
            <person name="Pagani I."/>
            <person name="Mavromatis K."/>
            <person name="Ovchinikova G."/>
            <person name="Pati A."/>
            <person name="Chen A."/>
            <person name="Palaniappan K."/>
            <person name="Land M."/>
            <person name="Hauser L."/>
            <person name="Brambilla E.M."/>
            <person name="Rohde M."/>
            <person name="Spring S."/>
            <person name="Detter J.C."/>
            <person name="Woyke T."/>
            <person name="Bristow J."/>
            <person name="Eisen J.A."/>
            <person name="Markowitz V."/>
            <person name="Hugenholtz P."/>
            <person name="Kyrpides N.C."/>
            <person name="Klenk H.P."/>
        </authorList>
    </citation>
    <scope>NUCLEOTIDE SEQUENCE [LARGE SCALE GENOMIC DNA]</scope>
    <source>
        <strain evidence="12">ATCC 700848 / DSM 11109 / ASRB2</strain>
    </source>
</reference>
<dbReference type="eggNOG" id="COG1807">
    <property type="taxonomic scope" value="Bacteria"/>
</dbReference>
<dbReference type="KEGG" id="dao:Desac_0511"/>